<dbReference type="InterPro" id="IPR003786">
    <property type="entry name" value="FdhD"/>
</dbReference>
<dbReference type="PANTHER" id="PTHR30592:SF1">
    <property type="entry name" value="SULFUR CARRIER PROTEIN FDHD"/>
    <property type="match status" value="1"/>
</dbReference>
<evidence type="ECO:0000256" key="1">
    <source>
        <dbReference type="ARBA" id="ARBA00022490"/>
    </source>
</evidence>
<keyword evidence="4" id="KW-0808">Transferase</keyword>
<dbReference type="GO" id="GO:0016783">
    <property type="term" value="F:sulfurtransferase activity"/>
    <property type="evidence" value="ECO:0007669"/>
    <property type="project" value="InterPro"/>
</dbReference>
<dbReference type="AlphaFoldDB" id="A0A2W5DRU1"/>
<feature type="binding site" evidence="3">
    <location>
        <begin position="248"/>
        <end position="253"/>
    </location>
    <ligand>
        <name>Mo-bis(molybdopterin guanine dinucleotide)</name>
        <dbReference type="ChEBI" id="CHEBI:60539"/>
    </ligand>
</feature>
<protein>
    <recommendedName>
        <fullName evidence="3">Sulfur carrier protein FdhD</fullName>
    </recommendedName>
</protein>
<evidence type="ECO:0000313" key="4">
    <source>
        <dbReference type="EMBL" id="PZP33398.1"/>
    </source>
</evidence>
<reference evidence="4 5" key="1">
    <citation type="submission" date="2017-08" db="EMBL/GenBank/DDBJ databases">
        <title>Infants hospitalized years apart are colonized by the same room-sourced microbial strains.</title>
        <authorList>
            <person name="Brooks B."/>
            <person name="Olm M.R."/>
            <person name="Firek B.A."/>
            <person name="Baker R."/>
            <person name="Thomas B.C."/>
            <person name="Morowitz M.J."/>
            <person name="Banfield J.F."/>
        </authorList>
    </citation>
    <scope>NUCLEOTIDE SEQUENCE [LARGE SCALE GENOMIC DNA]</scope>
    <source>
        <strain evidence="4">S2_012_000_R2_81</strain>
    </source>
</reference>
<comment type="subcellular location">
    <subcellularLocation>
        <location evidence="3">Cytoplasm</location>
    </subcellularLocation>
</comment>
<evidence type="ECO:0000256" key="3">
    <source>
        <dbReference type="HAMAP-Rule" id="MF_00187"/>
    </source>
</evidence>
<accession>A0A2W5DRU1</accession>
<feature type="active site" description="Cysteine persulfide intermediate" evidence="3">
    <location>
        <position position="109"/>
    </location>
</feature>
<dbReference type="SUPFAM" id="SSF53927">
    <property type="entry name" value="Cytidine deaminase-like"/>
    <property type="match status" value="1"/>
</dbReference>
<proteinExistence type="inferred from homology"/>
<dbReference type="Pfam" id="PF02634">
    <property type="entry name" value="FdhD-NarQ"/>
    <property type="match status" value="1"/>
</dbReference>
<dbReference type="PANTHER" id="PTHR30592">
    <property type="entry name" value="FORMATE DEHYDROGENASE"/>
    <property type="match status" value="1"/>
</dbReference>
<evidence type="ECO:0000256" key="2">
    <source>
        <dbReference type="ARBA" id="ARBA00023150"/>
    </source>
</evidence>
<evidence type="ECO:0000313" key="5">
    <source>
        <dbReference type="Proteomes" id="UP000249633"/>
    </source>
</evidence>
<dbReference type="GO" id="GO:0006777">
    <property type="term" value="P:Mo-molybdopterin cofactor biosynthetic process"/>
    <property type="evidence" value="ECO:0007669"/>
    <property type="project" value="UniProtKB-UniRule"/>
</dbReference>
<dbReference type="InterPro" id="IPR016193">
    <property type="entry name" value="Cytidine_deaminase-like"/>
</dbReference>
<dbReference type="Gene3D" id="3.10.20.10">
    <property type="match status" value="1"/>
</dbReference>
<dbReference type="NCBIfam" id="TIGR00129">
    <property type="entry name" value="fdhD_narQ"/>
    <property type="match status" value="1"/>
</dbReference>
<dbReference type="HAMAP" id="MF_00187">
    <property type="entry name" value="FdhD"/>
    <property type="match status" value="1"/>
</dbReference>
<comment type="similarity">
    <text evidence="3">Belongs to the FdhD family.</text>
</comment>
<gene>
    <name evidence="3" type="primary">fdhD</name>
    <name evidence="4" type="ORF">DI603_08490</name>
</gene>
<comment type="function">
    <text evidence="3">Required for formate dehydrogenase (FDH) activity. Acts as a sulfur carrier protein that transfers sulfur from IscS to the molybdenum cofactor prior to its insertion into FDH.</text>
</comment>
<dbReference type="PIRSF" id="PIRSF015626">
    <property type="entry name" value="FdhD"/>
    <property type="match status" value="1"/>
</dbReference>
<dbReference type="Proteomes" id="UP000249633">
    <property type="component" value="Unassembled WGS sequence"/>
</dbReference>
<comment type="caution">
    <text evidence="4">The sequence shown here is derived from an EMBL/GenBank/DDBJ whole genome shotgun (WGS) entry which is preliminary data.</text>
</comment>
<dbReference type="GO" id="GO:0097163">
    <property type="term" value="F:sulfur carrier activity"/>
    <property type="evidence" value="ECO:0007669"/>
    <property type="project" value="UniProtKB-UniRule"/>
</dbReference>
<dbReference type="EMBL" id="QFOD01000006">
    <property type="protein sequence ID" value="PZP33398.1"/>
    <property type="molecule type" value="Genomic_DNA"/>
</dbReference>
<keyword evidence="2 3" id="KW-0501">Molybdenum cofactor biosynthesis</keyword>
<dbReference type="Gene3D" id="3.40.140.10">
    <property type="entry name" value="Cytidine Deaminase, domain 2"/>
    <property type="match status" value="1"/>
</dbReference>
<sequence length="268" mass="28207">MSGGAREVVAVAWQGLRAERLAEQVADEVAVALEVNGLSLAVMMATPLDLEDFALGFLLSEGLIDEPGELLEIEPKPVDAGIALQLQVTQRQLHRFKERRRSMVGRTGCGICGAESLEQALRPLSRPVGTAMVSMEAVLHGMAGLAQAQQLQQLTGATHAAAWCDLRGQALCVREDVGRHNALDKLIGAMARAQVDASQGFIAVTSRASYEMVHKTAMAGVGLLAAISGPTHLAIRTADAAGLTLAGFVRGGRATVYTHAQRLQPTGG</sequence>
<organism evidence="4 5">
    <name type="scientific">Roseateles depolymerans</name>
    <dbReference type="NCBI Taxonomy" id="76731"/>
    <lineage>
        <taxon>Bacteria</taxon>
        <taxon>Pseudomonadati</taxon>
        <taxon>Pseudomonadota</taxon>
        <taxon>Betaproteobacteria</taxon>
        <taxon>Burkholderiales</taxon>
        <taxon>Sphaerotilaceae</taxon>
        <taxon>Roseateles</taxon>
    </lineage>
</organism>
<name>A0A2W5DRU1_9BURK</name>
<keyword evidence="1 3" id="KW-0963">Cytoplasm</keyword>
<dbReference type="GO" id="GO:0005737">
    <property type="term" value="C:cytoplasm"/>
    <property type="evidence" value="ECO:0007669"/>
    <property type="project" value="UniProtKB-SubCell"/>
</dbReference>